<dbReference type="Pfam" id="PF15655">
    <property type="entry name" value="Imm-NTF2"/>
    <property type="match status" value="1"/>
</dbReference>
<sequence>MSSTEQALKVLKLFLTEMKKWEDYWFEFRCANLGVNLNYRKELKQEIDAIYEKYVTVRERKLGKQVALSTQYPSTFTPDGEIISCELSANNKKIVIEVHKKFDTGVVYEYRYTLIFKNKEWRVDKREVLEYDGRWCKSSL</sequence>
<proteinExistence type="predicted"/>
<reference evidence="2 3" key="1">
    <citation type="submission" date="2018-05" db="EMBL/GenBank/DDBJ databases">
        <title>Reference genomes for bee gut microbiota database.</title>
        <authorList>
            <person name="Ellegaard K.M."/>
        </authorList>
    </citation>
    <scope>NUCLEOTIDE SEQUENCE [LARGE SCALE GENOMIC DNA]</scope>
    <source>
        <strain evidence="2 3">ESL0182</strain>
    </source>
</reference>
<evidence type="ECO:0000313" key="2">
    <source>
        <dbReference type="EMBL" id="PXZ08375.1"/>
    </source>
</evidence>
<dbReference type="Proteomes" id="UP000247932">
    <property type="component" value="Unassembled WGS sequence"/>
</dbReference>
<comment type="caution">
    <text evidence="2">The sequence shown here is derived from an EMBL/GenBank/DDBJ whole genome shotgun (WGS) entry which is preliminary data.</text>
</comment>
<dbReference type="AlphaFoldDB" id="A0A2V4E535"/>
<name>A0A2V4E535_9GAMM</name>
<dbReference type="OrthoDB" id="9019065at2"/>
<gene>
    <name evidence="2" type="ORF">DKK70_00990</name>
</gene>
<dbReference type="EMBL" id="QGLR01000004">
    <property type="protein sequence ID" value="PXZ08375.1"/>
    <property type="molecule type" value="Genomic_DNA"/>
</dbReference>
<protein>
    <recommendedName>
        <fullName evidence="1">NTF2 fold immunity protein domain-containing protein</fullName>
    </recommendedName>
</protein>
<dbReference type="RefSeq" id="WP_110432369.1">
    <property type="nucleotide sequence ID" value="NZ_QGLR01000004.1"/>
</dbReference>
<keyword evidence="3" id="KW-1185">Reference proteome</keyword>
<accession>A0A2V4E535</accession>
<evidence type="ECO:0000313" key="3">
    <source>
        <dbReference type="Proteomes" id="UP000247932"/>
    </source>
</evidence>
<organism evidence="2 3">
    <name type="scientific">Gilliamella apicola</name>
    <dbReference type="NCBI Taxonomy" id="1196095"/>
    <lineage>
        <taxon>Bacteria</taxon>
        <taxon>Pseudomonadati</taxon>
        <taxon>Pseudomonadota</taxon>
        <taxon>Gammaproteobacteria</taxon>
        <taxon>Orbales</taxon>
        <taxon>Orbaceae</taxon>
        <taxon>Gilliamella</taxon>
    </lineage>
</organism>
<evidence type="ECO:0000259" key="1">
    <source>
        <dbReference type="Pfam" id="PF15655"/>
    </source>
</evidence>
<feature type="domain" description="NTF2 fold immunity protein" evidence="1">
    <location>
        <begin position="8"/>
        <end position="138"/>
    </location>
</feature>
<dbReference type="InterPro" id="IPR028049">
    <property type="entry name" value="Imm-NTF2"/>
</dbReference>